<dbReference type="Pfam" id="PF00230">
    <property type="entry name" value="MIP"/>
    <property type="match status" value="1"/>
</dbReference>
<evidence type="ECO:0008006" key="9">
    <source>
        <dbReference type="Google" id="ProtNLM"/>
    </source>
</evidence>
<keyword evidence="4 7" id="KW-1133">Transmembrane helix</keyword>
<feature type="transmembrane region" description="Helical" evidence="7">
    <location>
        <begin position="132"/>
        <end position="150"/>
    </location>
</feature>
<feature type="transmembrane region" description="Helical" evidence="7">
    <location>
        <begin position="12"/>
        <end position="32"/>
    </location>
</feature>
<evidence type="ECO:0000256" key="1">
    <source>
        <dbReference type="ARBA" id="ARBA00004141"/>
    </source>
</evidence>
<feature type="transmembrane region" description="Helical" evidence="7">
    <location>
        <begin position="170"/>
        <end position="190"/>
    </location>
</feature>
<name>A0A1I8EYA6_WUCBA</name>
<feature type="transmembrane region" description="Helical" evidence="7">
    <location>
        <begin position="202"/>
        <end position="232"/>
    </location>
</feature>
<dbReference type="WBParaSite" id="maker-PairedContig_719-snap-gene-0.5-mRNA-1">
    <property type="protein sequence ID" value="maker-PairedContig_719-snap-gene-0.5-mRNA-1"/>
    <property type="gene ID" value="maker-PairedContig_719-snap-gene-0.5"/>
</dbReference>
<dbReference type="AlphaFoldDB" id="A0A1I8EYA6"/>
<evidence type="ECO:0000256" key="7">
    <source>
        <dbReference type="SAM" id="Phobius"/>
    </source>
</evidence>
<feature type="transmembrane region" description="Helical" evidence="7">
    <location>
        <begin position="341"/>
        <end position="361"/>
    </location>
</feature>
<dbReference type="InterPro" id="IPR000425">
    <property type="entry name" value="MIP"/>
</dbReference>
<evidence type="ECO:0000256" key="5">
    <source>
        <dbReference type="ARBA" id="ARBA00023136"/>
    </source>
</evidence>
<comment type="subcellular location">
    <subcellularLocation>
        <location evidence="1">Membrane</location>
        <topology evidence="1">Multi-pass membrane protein</topology>
    </subcellularLocation>
</comment>
<dbReference type="GO" id="GO:0015267">
    <property type="term" value="F:channel activity"/>
    <property type="evidence" value="ECO:0007669"/>
    <property type="project" value="InterPro"/>
</dbReference>
<keyword evidence="6" id="KW-0813">Transport</keyword>
<reference evidence="8" key="1">
    <citation type="submission" date="2016-11" db="UniProtKB">
        <authorList>
            <consortium name="WormBaseParasite"/>
        </authorList>
    </citation>
    <scope>IDENTIFICATION</scope>
    <source>
        <strain evidence="8">pt0022</strain>
    </source>
</reference>
<dbReference type="InterPro" id="IPR023271">
    <property type="entry name" value="Aquaporin-like"/>
</dbReference>
<organism evidence="8">
    <name type="scientific">Wuchereria bancrofti</name>
    <dbReference type="NCBI Taxonomy" id="6293"/>
    <lineage>
        <taxon>Eukaryota</taxon>
        <taxon>Metazoa</taxon>
        <taxon>Ecdysozoa</taxon>
        <taxon>Nematoda</taxon>
        <taxon>Chromadorea</taxon>
        <taxon>Rhabditida</taxon>
        <taxon>Spirurina</taxon>
        <taxon>Spiruromorpha</taxon>
        <taxon>Filarioidea</taxon>
        <taxon>Onchocercidae</taxon>
        <taxon>Wuchereria</taxon>
    </lineage>
</organism>
<accession>A0A1I8EYA6</accession>
<dbReference type="STRING" id="6293.A0A1I8EYA6"/>
<keyword evidence="3 6" id="KW-0812">Transmembrane</keyword>
<evidence type="ECO:0000256" key="4">
    <source>
        <dbReference type="ARBA" id="ARBA00022989"/>
    </source>
</evidence>
<proteinExistence type="inferred from homology"/>
<dbReference type="InterPro" id="IPR034294">
    <property type="entry name" value="Aquaporin_transptr"/>
</dbReference>
<evidence type="ECO:0000313" key="8">
    <source>
        <dbReference type="WBParaSite" id="maker-PairedContig_719-snap-gene-0.5-mRNA-1"/>
    </source>
</evidence>
<feature type="transmembrane region" description="Helical" evidence="7">
    <location>
        <begin position="256"/>
        <end position="277"/>
    </location>
</feature>
<dbReference type="PRINTS" id="PR00783">
    <property type="entry name" value="MINTRINSICP"/>
</dbReference>
<comment type="similarity">
    <text evidence="2 6">Belongs to the MIP/aquaporin (TC 1.A.8) family.</text>
</comment>
<dbReference type="GO" id="GO:0005886">
    <property type="term" value="C:plasma membrane"/>
    <property type="evidence" value="ECO:0007669"/>
    <property type="project" value="TreeGrafter"/>
</dbReference>
<feature type="transmembrane region" description="Helical" evidence="7">
    <location>
        <begin position="298"/>
        <end position="321"/>
    </location>
</feature>
<dbReference type="Gene3D" id="1.20.1080.10">
    <property type="entry name" value="Glycerol uptake facilitator protein"/>
    <property type="match status" value="1"/>
</dbReference>
<protein>
    <recommendedName>
        <fullName evidence="9">Aquaporin</fullName>
    </recommendedName>
</protein>
<keyword evidence="5 7" id="KW-0472">Membrane</keyword>
<sequence>MKLDFQFNVESYLINLQIRFYLFLSSHFSIIYDKQLMDSMFYDDLEYGSSLLQTPIAKKNLCVTLNEKLHGTMRNDKERNLNGNGRRNDNLEMRNNLKNNNCIKYGDYYTPTIVQYQCNHMEDQKPSCFNRIIRPCLAEFIAVFLCIFTGKIMENELTTHLLSFNTERIILQAFTDSVVVLAMITAFQTVHLNPVITLAEFFALTTAWPMCCAMVIMQILASITAIATFVLFRSDGSKLQMPTIIPDITIGHIGTAYHLIICQFIGTLLVIITHLLITKRTGSGLTALARPGDTPLSVVAAVFVSSLLLLNSTIGWNPLLAFALASYGSIEFNFGLLQMQGIFWIGPCLASLFACFLYRLLFATKESRLIKCTTWCDSDHL</sequence>
<evidence type="ECO:0000256" key="3">
    <source>
        <dbReference type="ARBA" id="ARBA00022692"/>
    </source>
</evidence>
<evidence type="ECO:0000256" key="2">
    <source>
        <dbReference type="ARBA" id="ARBA00006175"/>
    </source>
</evidence>
<dbReference type="SUPFAM" id="SSF81338">
    <property type="entry name" value="Aquaporin-like"/>
    <property type="match status" value="1"/>
</dbReference>
<dbReference type="PANTHER" id="PTHR19139">
    <property type="entry name" value="AQUAPORIN TRANSPORTER"/>
    <property type="match status" value="1"/>
</dbReference>
<evidence type="ECO:0000256" key="6">
    <source>
        <dbReference type="RuleBase" id="RU000477"/>
    </source>
</evidence>
<dbReference type="PANTHER" id="PTHR19139:SF199">
    <property type="entry name" value="MIP17260P"/>
    <property type="match status" value="1"/>
</dbReference>